<evidence type="ECO:0000256" key="1">
    <source>
        <dbReference type="SAM" id="SignalP"/>
    </source>
</evidence>
<keyword evidence="1" id="KW-0732">Signal</keyword>
<proteinExistence type="evidence at transcript level"/>
<reference evidence="2" key="2">
    <citation type="submission" date="2015-07" db="EMBL/GenBank/DDBJ databases">
        <authorList>
            <person name="Cajimat M.N.B."/>
            <person name="Milazzo M.L."/>
            <person name="Fulhorst C.F."/>
        </authorList>
    </citation>
    <scope>NUCLEOTIDE SEQUENCE</scope>
</reference>
<dbReference type="EMBL" id="KT261652">
    <property type="protein sequence ID" value="ALJ30193.1"/>
    <property type="molecule type" value="mRNA"/>
</dbReference>
<feature type="signal peptide" evidence="1">
    <location>
        <begin position="1"/>
        <end position="26"/>
    </location>
</feature>
<dbReference type="SMART" id="SM00708">
    <property type="entry name" value="PhBP"/>
    <property type="match status" value="1"/>
</dbReference>
<feature type="chain" id="PRO_5006044845" evidence="1">
    <location>
        <begin position="27"/>
        <end position="158"/>
    </location>
</feature>
<sequence>MFRCNMVKVTYIALFVVAVSLSSVQADDKNSKPEFNLDTITFQCAQKFDISEEQFSKAIMTFDASLLAPCFWSCCFMKVGVLNSEGQYDSDSTLNLAKNMFKNEEYKKVEEILKKCVSVNDESVSDGSAGCERSFLLASCMFENAKKTFTIPSRPTVI</sequence>
<dbReference type="SUPFAM" id="SSF47565">
    <property type="entry name" value="Insect pheromone/odorant-binding proteins"/>
    <property type="match status" value="1"/>
</dbReference>
<evidence type="ECO:0000313" key="2">
    <source>
        <dbReference type="EMBL" id="ALJ30193.1"/>
    </source>
</evidence>
<accession>A0A0P0EL80</accession>
<dbReference type="CDD" id="cd23992">
    <property type="entry name" value="PBP_GOBP"/>
    <property type="match status" value="1"/>
</dbReference>
<dbReference type="InterPro" id="IPR006170">
    <property type="entry name" value="PBP/GOBP"/>
</dbReference>
<dbReference type="AlphaFoldDB" id="A0A0P0EL80"/>
<protein>
    <submittedName>
        <fullName evidence="2">Putative odorant binding protein OBP6</fullName>
    </submittedName>
</protein>
<dbReference type="Pfam" id="PF01395">
    <property type="entry name" value="PBP_GOBP"/>
    <property type="match status" value="1"/>
</dbReference>
<dbReference type="InterPro" id="IPR036728">
    <property type="entry name" value="PBP_GOBP_sf"/>
</dbReference>
<organism evidence="2">
    <name type="scientific">Spodoptera litura</name>
    <name type="common">Asian cotton leafworm</name>
    <dbReference type="NCBI Taxonomy" id="69820"/>
    <lineage>
        <taxon>Eukaryota</taxon>
        <taxon>Metazoa</taxon>
        <taxon>Ecdysozoa</taxon>
        <taxon>Arthropoda</taxon>
        <taxon>Hexapoda</taxon>
        <taxon>Insecta</taxon>
        <taxon>Pterygota</taxon>
        <taxon>Neoptera</taxon>
        <taxon>Endopterygota</taxon>
        <taxon>Lepidoptera</taxon>
        <taxon>Glossata</taxon>
        <taxon>Ditrysia</taxon>
        <taxon>Noctuoidea</taxon>
        <taxon>Noctuidae</taxon>
        <taxon>Amphipyrinae</taxon>
        <taxon>Spodoptera</taxon>
    </lineage>
</organism>
<reference evidence="2" key="1">
    <citation type="journal article" date="2015" name="PLoS ONE">
        <title>Identification and Expression Profiles of Sex Pheromone Biosynthesis and Transport Related Genes in Spodoptera litura.</title>
        <authorList>
            <person name="Zhang Y.N."/>
            <person name="Zhu X.Y."/>
            <person name="Fang L.P."/>
            <person name="He P."/>
            <person name="Wang Z.Q."/>
            <person name="Chen G."/>
            <person name="Sun L."/>
            <person name="Ye Z.F."/>
            <person name="Deng D.G."/>
            <person name="Li J.B."/>
        </authorList>
    </citation>
    <scope>NUCLEOTIDE SEQUENCE</scope>
</reference>
<dbReference type="Gene3D" id="1.10.238.20">
    <property type="entry name" value="Pheromone/general odorant binding protein domain"/>
    <property type="match status" value="1"/>
</dbReference>
<name>A0A0P0EL80_SPOLT</name>
<dbReference type="GO" id="GO:0005549">
    <property type="term" value="F:odorant binding"/>
    <property type="evidence" value="ECO:0007669"/>
    <property type="project" value="InterPro"/>
</dbReference>